<evidence type="ECO:0000256" key="1">
    <source>
        <dbReference type="SAM" id="Phobius"/>
    </source>
</evidence>
<dbReference type="Proteomes" id="UP000238801">
    <property type="component" value="Unassembled WGS sequence"/>
</dbReference>
<protein>
    <submittedName>
        <fullName evidence="2">Uncharacterized protein</fullName>
    </submittedName>
</protein>
<evidence type="ECO:0000313" key="2">
    <source>
        <dbReference type="EMBL" id="PRY94865.1"/>
    </source>
</evidence>
<gene>
    <name evidence="2" type="ORF">BCF33_0467</name>
</gene>
<name>A0A2T0X7J1_9RHOB</name>
<keyword evidence="1" id="KW-1133">Transmembrane helix</keyword>
<dbReference type="AlphaFoldDB" id="A0A2T0X7J1"/>
<proteinExistence type="predicted"/>
<reference evidence="2 3" key="1">
    <citation type="submission" date="2018-03" db="EMBL/GenBank/DDBJ databases">
        <title>Genomic Encyclopedia of Archaeal and Bacterial Type Strains, Phase II (KMG-II): from individual species to whole genera.</title>
        <authorList>
            <person name="Goeker M."/>
        </authorList>
    </citation>
    <scope>NUCLEOTIDE SEQUENCE [LARGE SCALE GENOMIC DNA]</scope>
    <source>
        <strain evidence="2 3">DSM 29318</strain>
    </source>
</reference>
<feature type="transmembrane region" description="Helical" evidence="1">
    <location>
        <begin position="20"/>
        <end position="41"/>
    </location>
</feature>
<sequence>MVRRASPIFLERRSYRRRRLVDAVRLLPFAGIAFFAVPILWPVQGGPSLAGRTAALFGGWIILILGAAMLARALGRPPPAGED</sequence>
<keyword evidence="1" id="KW-0812">Transmembrane</keyword>
<evidence type="ECO:0000313" key="3">
    <source>
        <dbReference type="Proteomes" id="UP000238801"/>
    </source>
</evidence>
<keyword evidence="3" id="KW-1185">Reference proteome</keyword>
<keyword evidence="1" id="KW-0472">Membrane</keyword>
<accession>A0A2T0X7J1</accession>
<comment type="caution">
    <text evidence="2">The sequence shown here is derived from an EMBL/GenBank/DDBJ whole genome shotgun (WGS) entry which is preliminary data.</text>
</comment>
<organism evidence="2 3">
    <name type="scientific">Hasllibacter halocynthiae</name>
    <dbReference type="NCBI Taxonomy" id="595589"/>
    <lineage>
        <taxon>Bacteria</taxon>
        <taxon>Pseudomonadati</taxon>
        <taxon>Pseudomonadota</taxon>
        <taxon>Alphaproteobacteria</taxon>
        <taxon>Rhodobacterales</taxon>
        <taxon>Roseobacteraceae</taxon>
        <taxon>Hasllibacter</taxon>
    </lineage>
</organism>
<feature type="transmembrane region" description="Helical" evidence="1">
    <location>
        <begin position="53"/>
        <end position="74"/>
    </location>
</feature>
<dbReference type="EMBL" id="PVTT01000001">
    <property type="protein sequence ID" value="PRY94865.1"/>
    <property type="molecule type" value="Genomic_DNA"/>
</dbReference>